<dbReference type="InterPro" id="IPR044206">
    <property type="entry name" value="EGC1/2"/>
</dbReference>
<evidence type="ECO:0000313" key="3">
    <source>
        <dbReference type="EMBL" id="GMI80223.1"/>
    </source>
</evidence>
<dbReference type="CDD" id="cd22269">
    <property type="entry name" value="DPBB_EG45-like"/>
    <property type="match status" value="1"/>
</dbReference>
<dbReference type="Gene3D" id="2.40.40.10">
    <property type="entry name" value="RlpA-like domain"/>
    <property type="match status" value="1"/>
</dbReference>
<dbReference type="InterPro" id="IPR009009">
    <property type="entry name" value="RlpA-like_DPBB"/>
</dbReference>
<reference evidence="3" key="1">
    <citation type="submission" date="2023-05" db="EMBL/GenBank/DDBJ databases">
        <title>Genome and transcriptome analyses reveal genes involved in the formation of fine ridges on petal epidermal cells in Hibiscus trionum.</title>
        <authorList>
            <person name="Koshimizu S."/>
            <person name="Masuda S."/>
            <person name="Ishii T."/>
            <person name="Shirasu K."/>
            <person name="Hoshino A."/>
            <person name="Arita M."/>
        </authorList>
    </citation>
    <scope>NUCLEOTIDE SEQUENCE</scope>
    <source>
        <strain evidence="3">Hamamatsu line</strain>
    </source>
</reference>
<evidence type="ECO:0000256" key="1">
    <source>
        <dbReference type="SAM" id="SignalP"/>
    </source>
</evidence>
<keyword evidence="1" id="KW-0732">Signal</keyword>
<dbReference type="InterPro" id="IPR036908">
    <property type="entry name" value="RlpA-like_sf"/>
</dbReference>
<dbReference type="EMBL" id="BSYR01000017">
    <property type="protein sequence ID" value="GMI80223.1"/>
    <property type="molecule type" value="Genomic_DNA"/>
</dbReference>
<sequence length="121" mass="12825">MSVVLMICMILCLLSSPVHVIQQGNAVFYDLHYVPSACYGIQDNGNMVAGVSGELWNNGGACGKSYKVECIGGANATLHPCKKGQTMVVKVVDYCKSGCHGIINLSRDAFSTIVDPDIGIV</sequence>
<dbReference type="AlphaFoldDB" id="A0A9W7LXM3"/>
<feature type="domain" description="Expansin-like EG45" evidence="2">
    <location>
        <begin position="24"/>
        <end position="121"/>
    </location>
</feature>
<organism evidence="3 4">
    <name type="scientific">Hibiscus trionum</name>
    <name type="common">Flower of an hour</name>
    <dbReference type="NCBI Taxonomy" id="183268"/>
    <lineage>
        <taxon>Eukaryota</taxon>
        <taxon>Viridiplantae</taxon>
        <taxon>Streptophyta</taxon>
        <taxon>Embryophyta</taxon>
        <taxon>Tracheophyta</taxon>
        <taxon>Spermatophyta</taxon>
        <taxon>Magnoliopsida</taxon>
        <taxon>eudicotyledons</taxon>
        <taxon>Gunneridae</taxon>
        <taxon>Pentapetalae</taxon>
        <taxon>rosids</taxon>
        <taxon>malvids</taxon>
        <taxon>Malvales</taxon>
        <taxon>Malvaceae</taxon>
        <taxon>Malvoideae</taxon>
        <taxon>Hibiscus</taxon>
    </lineage>
</organism>
<dbReference type="Pfam" id="PF03330">
    <property type="entry name" value="DPBB_1"/>
    <property type="match status" value="1"/>
</dbReference>
<dbReference type="GO" id="GO:0009627">
    <property type="term" value="P:systemic acquired resistance"/>
    <property type="evidence" value="ECO:0007669"/>
    <property type="project" value="InterPro"/>
</dbReference>
<dbReference type="InterPro" id="IPR007112">
    <property type="entry name" value="Expansin/allergen_DPBB_dom"/>
</dbReference>
<name>A0A9W7LXM3_HIBTR</name>
<protein>
    <submittedName>
        <fullName evidence="3">Plant natriuretic peptide A</fullName>
    </submittedName>
</protein>
<dbReference type="SUPFAM" id="SSF50685">
    <property type="entry name" value="Barwin-like endoglucanases"/>
    <property type="match status" value="1"/>
</dbReference>
<dbReference type="OrthoDB" id="623670at2759"/>
<dbReference type="PANTHER" id="PTHR47295:SF5">
    <property type="entry name" value="EG45-LIKE DOMAIN CONTAINING PROTEIN 2"/>
    <property type="match status" value="1"/>
</dbReference>
<keyword evidence="4" id="KW-1185">Reference proteome</keyword>
<accession>A0A9W7LXM3</accession>
<dbReference type="Proteomes" id="UP001165190">
    <property type="component" value="Unassembled WGS sequence"/>
</dbReference>
<evidence type="ECO:0000313" key="4">
    <source>
        <dbReference type="Proteomes" id="UP001165190"/>
    </source>
</evidence>
<dbReference type="PROSITE" id="PS50842">
    <property type="entry name" value="EXPANSIN_EG45"/>
    <property type="match status" value="1"/>
</dbReference>
<evidence type="ECO:0000259" key="2">
    <source>
        <dbReference type="PROSITE" id="PS50842"/>
    </source>
</evidence>
<gene>
    <name evidence="3" type="ORF">HRI_001691600</name>
</gene>
<proteinExistence type="predicted"/>
<dbReference type="GO" id="GO:0048046">
    <property type="term" value="C:apoplast"/>
    <property type="evidence" value="ECO:0007669"/>
    <property type="project" value="InterPro"/>
</dbReference>
<dbReference type="PANTHER" id="PTHR47295">
    <property type="entry name" value="EG45-LIKE DOMAIN CONTAINING PROTEIN 1-RELATED"/>
    <property type="match status" value="1"/>
</dbReference>
<feature type="signal peptide" evidence="1">
    <location>
        <begin position="1"/>
        <end position="20"/>
    </location>
</feature>
<comment type="caution">
    <text evidence="3">The sequence shown here is derived from an EMBL/GenBank/DDBJ whole genome shotgun (WGS) entry which is preliminary data.</text>
</comment>
<feature type="chain" id="PRO_5040785640" evidence="1">
    <location>
        <begin position="21"/>
        <end position="121"/>
    </location>
</feature>